<organism evidence="2 3">
    <name type="scientific">Ficus carica</name>
    <name type="common">Common fig</name>
    <dbReference type="NCBI Taxonomy" id="3494"/>
    <lineage>
        <taxon>Eukaryota</taxon>
        <taxon>Viridiplantae</taxon>
        <taxon>Streptophyta</taxon>
        <taxon>Embryophyta</taxon>
        <taxon>Tracheophyta</taxon>
        <taxon>Spermatophyta</taxon>
        <taxon>Magnoliopsida</taxon>
        <taxon>eudicotyledons</taxon>
        <taxon>Gunneridae</taxon>
        <taxon>Pentapetalae</taxon>
        <taxon>rosids</taxon>
        <taxon>fabids</taxon>
        <taxon>Rosales</taxon>
        <taxon>Moraceae</taxon>
        <taxon>Ficeae</taxon>
        <taxon>Ficus</taxon>
    </lineage>
</organism>
<keyword evidence="3" id="KW-1185">Reference proteome</keyword>
<sequence length="134" mass="14999">MCWSGSPNTNLYLVTSIVHCLIPPCEGPVRARFVDDRLVARIHRGCTSNASSHPFSHKVMASRQLLEIERKHIEHKTLSLVCHHFDRRTGSSLKGHQLELNKAAVHLRVKGKAISRQGMPSQGPMTPMPFSSVR</sequence>
<dbReference type="Proteomes" id="UP001187192">
    <property type="component" value="Unassembled WGS sequence"/>
</dbReference>
<dbReference type="AlphaFoldDB" id="A0AA88D640"/>
<proteinExistence type="predicted"/>
<feature type="region of interest" description="Disordered" evidence="1">
    <location>
        <begin position="114"/>
        <end position="134"/>
    </location>
</feature>
<evidence type="ECO:0000313" key="2">
    <source>
        <dbReference type="EMBL" id="GMN45775.1"/>
    </source>
</evidence>
<protein>
    <submittedName>
        <fullName evidence="2">Uncharacterized protein</fullName>
    </submittedName>
</protein>
<evidence type="ECO:0000313" key="3">
    <source>
        <dbReference type="Proteomes" id="UP001187192"/>
    </source>
</evidence>
<name>A0AA88D640_FICCA</name>
<accession>A0AA88D640</accession>
<dbReference type="EMBL" id="BTGU01000021">
    <property type="protein sequence ID" value="GMN45775.1"/>
    <property type="molecule type" value="Genomic_DNA"/>
</dbReference>
<gene>
    <name evidence="2" type="ORF">TIFTF001_014971</name>
</gene>
<reference evidence="2" key="1">
    <citation type="submission" date="2023-07" db="EMBL/GenBank/DDBJ databases">
        <title>draft genome sequence of fig (Ficus carica).</title>
        <authorList>
            <person name="Takahashi T."/>
            <person name="Nishimura K."/>
        </authorList>
    </citation>
    <scope>NUCLEOTIDE SEQUENCE</scope>
</reference>
<evidence type="ECO:0000256" key="1">
    <source>
        <dbReference type="SAM" id="MobiDB-lite"/>
    </source>
</evidence>
<comment type="caution">
    <text evidence="2">The sequence shown here is derived from an EMBL/GenBank/DDBJ whole genome shotgun (WGS) entry which is preliminary data.</text>
</comment>